<protein>
    <recommendedName>
        <fullName evidence="5">DUF3558 domain-containing protein</fullName>
    </recommendedName>
</protein>
<evidence type="ECO:0000313" key="3">
    <source>
        <dbReference type="EMBL" id="OEV10323.1"/>
    </source>
</evidence>
<keyword evidence="2" id="KW-0732">Signal</keyword>
<feature type="compositionally biased region" description="Low complexity" evidence="1">
    <location>
        <begin position="75"/>
        <end position="85"/>
    </location>
</feature>
<dbReference type="Proteomes" id="UP000176005">
    <property type="component" value="Unassembled WGS sequence"/>
</dbReference>
<sequence length="341" mass="35012">MQRRAKTYVTGVALVVMLSGSVTACSGSSDDTGGGDTKPGSSSSAPPPAEPGRYSTLPDPCDAVDVGTLKKLLPGAEAAQSAAGGDSSGKGGGTEAGESPFDGEATVTYDTDRRAGCRWKSATSLATRHLTVDLERVVSYDPATSDDEQAQLLYDERAGQAEIPTDDDSSAPPEDESGDDGGDSGGDGNDDGGDKGDGGGDSDDKAAQGGGSDDAEQSDKSGKDAKDDENGDAKDEKDGSDGSEKSDSASEAPDSSASPDEDLSPRMLDDIGDNAYIDDQLDTGDSGVHRDITLVFRSANVIATVTYDQWLTDKRRTPDSAELQEKARSVAAELAADFDDN</sequence>
<dbReference type="EMBL" id="LJGW01000306">
    <property type="protein sequence ID" value="OEV10323.1"/>
    <property type="molecule type" value="Genomic_DNA"/>
</dbReference>
<dbReference type="RefSeq" id="WP_070017914.1">
    <property type="nucleotide sequence ID" value="NZ_LJGW01000306.1"/>
</dbReference>
<gene>
    <name evidence="3" type="ORF">AN218_17970</name>
</gene>
<feature type="region of interest" description="Disordered" evidence="1">
    <location>
        <begin position="25"/>
        <end position="62"/>
    </location>
</feature>
<feature type="compositionally biased region" description="Basic and acidic residues" evidence="1">
    <location>
        <begin position="217"/>
        <end position="248"/>
    </location>
</feature>
<evidence type="ECO:0000313" key="4">
    <source>
        <dbReference type="Proteomes" id="UP000176005"/>
    </source>
</evidence>
<reference evidence="3 4" key="1">
    <citation type="journal article" date="2016" name="Front. Microbiol.">
        <title>Comparative Genomics Analysis of Streptomyces Species Reveals Their Adaptation to the Marine Environment and Their Diversity at the Genomic Level.</title>
        <authorList>
            <person name="Tian X."/>
            <person name="Zhang Z."/>
            <person name="Yang T."/>
            <person name="Chen M."/>
            <person name="Li J."/>
            <person name="Chen F."/>
            <person name="Yang J."/>
            <person name="Li W."/>
            <person name="Zhang B."/>
            <person name="Zhang Z."/>
            <person name="Wu J."/>
            <person name="Zhang C."/>
            <person name="Long L."/>
            <person name="Xiao J."/>
        </authorList>
    </citation>
    <scope>NUCLEOTIDE SEQUENCE [LARGE SCALE GENOMIC DNA]</scope>
    <source>
        <strain evidence="3 4">SCSIO 10429</strain>
    </source>
</reference>
<feature type="region of interest" description="Disordered" evidence="1">
    <location>
        <begin position="75"/>
        <end position="109"/>
    </location>
</feature>
<feature type="compositionally biased region" description="Gly residues" evidence="1">
    <location>
        <begin position="86"/>
        <end position="95"/>
    </location>
</feature>
<feature type="signal peptide" evidence="2">
    <location>
        <begin position="1"/>
        <end position="24"/>
    </location>
</feature>
<feature type="compositionally biased region" description="Acidic residues" evidence="1">
    <location>
        <begin position="164"/>
        <end position="182"/>
    </location>
</feature>
<evidence type="ECO:0000256" key="2">
    <source>
        <dbReference type="SAM" id="SignalP"/>
    </source>
</evidence>
<accession>A0A1E7L2Q8</accession>
<feature type="compositionally biased region" description="Basic and acidic residues" evidence="1">
    <location>
        <begin position="192"/>
        <end position="206"/>
    </location>
</feature>
<feature type="region of interest" description="Disordered" evidence="1">
    <location>
        <begin position="135"/>
        <end position="271"/>
    </location>
</feature>
<feature type="chain" id="PRO_5039706356" description="DUF3558 domain-containing protein" evidence="2">
    <location>
        <begin position="25"/>
        <end position="341"/>
    </location>
</feature>
<evidence type="ECO:0000256" key="1">
    <source>
        <dbReference type="SAM" id="MobiDB-lite"/>
    </source>
</evidence>
<feature type="compositionally biased region" description="Low complexity" evidence="1">
    <location>
        <begin position="249"/>
        <end position="258"/>
    </location>
</feature>
<dbReference type="PROSITE" id="PS51257">
    <property type="entry name" value="PROKAR_LIPOPROTEIN"/>
    <property type="match status" value="1"/>
</dbReference>
<organism evidence="3 4">
    <name type="scientific">Streptomyces nanshensis</name>
    <dbReference type="NCBI Taxonomy" id="518642"/>
    <lineage>
        <taxon>Bacteria</taxon>
        <taxon>Bacillati</taxon>
        <taxon>Actinomycetota</taxon>
        <taxon>Actinomycetes</taxon>
        <taxon>Kitasatosporales</taxon>
        <taxon>Streptomycetaceae</taxon>
        <taxon>Streptomyces</taxon>
    </lineage>
</organism>
<evidence type="ECO:0008006" key="5">
    <source>
        <dbReference type="Google" id="ProtNLM"/>
    </source>
</evidence>
<keyword evidence="4" id="KW-1185">Reference proteome</keyword>
<name>A0A1E7L2Q8_9ACTN</name>
<dbReference type="AlphaFoldDB" id="A0A1E7L2Q8"/>
<comment type="caution">
    <text evidence="3">The sequence shown here is derived from an EMBL/GenBank/DDBJ whole genome shotgun (WGS) entry which is preliminary data.</text>
</comment>
<proteinExistence type="predicted"/>
<dbReference type="PATRIC" id="fig|518642.10.peg.3818"/>